<keyword evidence="3" id="KW-1185">Reference proteome</keyword>
<evidence type="ECO:0000313" key="2">
    <source>
        <dbReference type="EMBL" id="KFI97845.1"/>
    </source>
</evidence>
<evidence type="ECO:0000256" key="1">
    <source>
        <dbReference type="SAM" id="MobiDB-lite"/>
    </source>
</evidence>
<dbReference type="EMBL" id="JGZP01000011">
    <property type="protein sequence ID" value="KFI97845.1"/>
    <property type="molecule type" value="Genomic_DNA"/>
</dbReference>
<dbReference type="Proteomes" id="UP000029004">
    <property type="component" value="Unassembled WGS sequence"/>
</dbReference>
<dbReference type="RefSeq" id="WP_034527647.1">
    <property type="nucleotide sequence ID" value="NZ_JGZP01000011.1"/>
</dbReference>
<name>A0A087DQP5_9BIFI</name>
<comment type="caution">
    <text evidence="2">The sequence shown here is derived from an EMBL/GenBank/DDBJ whole genome shotgun (WGS) entry which is preliminary data.</text>
</comment>
<organism evidence="2 3">
    <name type="scientific">Bifidobacterium stellenboschense</name>
    <dbReference type="NCBI Taxonomy" id="762211"/>
    <lineage>
        <taxon>Bacteria</taxon>
        <taxon>Bacillati</taxon>
        <taxon>Actinomycetota</taxon>
        <taxon>Actinomycetes</taxon>
        <taxon>Bifidobacteriales</taxon>
        <taxon>Bifidobacteriaceae</taxon>
        <taxon>Bifidobacterium</taxon>
    </lineage>
</organism>
<dbReference type="AlphaFoldDB" id="A0A087DQP5"/>
<dbReference type="eggNOG" id="ENOG5030H01">
    <property type="taxonomic scope" value="Bacteria"/>
</dbReference>
<accession>A0A087DQP5</accession>
<sequence length="228" mass="24786">MASKYTDAELKELYYLALSEGLDQLDPGEKRAVTRWCQRTHHPRPGIEPTATPASAPADPVIAGDSGWKVVAAAPVDSGPRVVVERRVDTPAGTSFVDAAEPARPDLDPEPEPEPARPEPAPVDGGELPEGCEFLGSWPEDAEDGTKRLTRSQLIARVLMAHPGMPAVIARGQSRKQALDMRSRLHSGKFKAYPGGRACWRCGIAPDRERAGRYVVVLEYRTDAEATR</sequence>
<protein>
    <submittedName>
        <fullName evidence="2">Uncharacterized protein</fullName>
    </submittedName>
</protein>
<evidence type="ECO:0000313" key="3">
    <source>
        <dbReference type="Proteomes" id="UP000029004"/>
    </source>
</evidence>
<feature type="region of interest" description="Disordered" evidence="1">
    <location>
        <begin position="89"/>
        <end position="126"/>
    </location>
</feature>
<dbReference type="OrthoDB" id="3242148at2"/>
<proteinExistence type="predicted"/>
<reference evidence="2 3" key="1">
    <citation type="submission" date="2014-03" db="EMBL/GenBank/DDBJ databases">
        <title>Genomics of Bifidobacteria.</title>
        <authorList>
            <person name="Ventura M."/>
            <person name="Milani C."/>
            <person name="Lugli G.A."/>
        </authorList>
    </citation>
    <scope>NUCLEOTIDE SEQUENCE [LARGE SCALE GENOMIC DNA]</scope>
    <source>
        <strain evidence="2 3">DSM 23968</strain>
    </source>
</reference>
<dbReference type="STRING" id="762211.BSTEL_0656"/>
<gene>
    <name evidence="2" type="ORF">BSTEL_0656</name>
</gene>